<dbReference type="AlphaFoldDB" id="A0A225DP93"/>
<dbReference type="NCBIfam" id="TIGR04294">
    <property type="entry name" value="pre_pil_HX9DG"/>
    <property type="match status" value="1"/>
</dbReference>
<dbReference type="EMBL" id="NIDE01000014">
    <property type="protein sequence ID" value="OWK38175.1"/>
    <property type="molecule type" value="Genomic_DNA"/>
</dbReference>
<gene>
    <name evidence="2" type="ORF">FRUB_07295</name>
</gene>
<dbReference type="SUPFAM" id="SSF54523">
    <property type="entry name" value="Pili subunits"/>
    <property type="match status" value="1"/>
</dbReference>
<proteinExistence type="predicted"/>
<comment type="caution">
    <text evidence="2">The sequence shown here is derived from an EMBL/GenBank/DDBJ whole genome shotgun (WGS) entry which is preliminary data.</text>
</comment>
<name>A0A225DP93_9BACT</name>
<protein>
    <recommendedName>
        <fullName evidence="1">DUF1559 domain-containing protein</fullName>
    </recommendedName>
</protein>
<reference evidence="3" key="1">
    <citation type="submission" date="2017-06" db="EMBL/GenBank/DDBJ databases">
        <title>Genome analysis of Fimbriiglobus ruber SP5, the first member of the order Planctomycetales with confirmed chitinolytic capability.</title>
        <authorList>
            <person name="Ravin N.V."/>
            <person name="Rakitin A.L."/>
            <person name="Ivanova A.A."/>
            <person name="Beletsky A.V."/>
            <person name="Kulichevskaya I.S."/>
            <person name="Mardanov A.V."/>
            <person name="Dedysh S.N."/>
        </authorList>
    </citation>
    <scope>NUCLEOTIDE SEQUENCE [LARGE SCALE GENOMIC DNA]</scope>
    <source>
        <strain evidence="3">SP5</strain>
    </source>
</reference>
<dbReference type="PANTHER" id="PTHR30093:SF2">
    <property type="entry name" value="TYPE II SECRETION SYSTEM PROTEIN H"/>
    <property type="match status" value="1"/>
</dbReference>
<dbReference type="Pfam" id="PF07596">
    <property type="entry name" value="SBP_bac_10"/>
    <property type="match status" value="1"/>
</dbReference>
<dbReference type="PANTHER" id="PTHR30093">
    <property type="entry name" value="GENERAL SECRETION PATHWAY PROTEIN G"/>
    <property type="match status" value="1"/>
</dbReference>
<dbReference type="InterPro" id="IPR045584">
    <property type="entry name" value="Pilin-like"/>
</dbReference>
<evidence type="ECO:0000313" key="2">
    <source>
        <dbReference type="EMBL" id="OWK38175.1"/>
    </source>
</evidence>
<dbReference type="InterPro" id="IPR011453">
    <property type="entry name" value="DUF1559"/>
</dbReference>
<sequence>MVIAIIAILIGLLLPAVQKVREAAARAKCSNNQKQIALGLHGYHDVNNAFPPGQYNVFYGETMPWDRGCWVQPVLPYIEQTALYQIYMASVATNGGWALLCPNKDTVIQSLICPSDPNSPKTQTVDTNTVNGVGGVVQGLHTNVVVCAGSTTYNNGQNLNGMFYVQSKTKMTDIIDGTSNTLMLSEILVVPDVGTNDLRGRYCNSWYGNSWFSTLYPPNTTVADTVGYEGISTVKAPSTSASNTTGAYLSARSMHTGGVNAGLGDGSVRFISNSVTATTYNYAGTRAGGEVLTNF</sequence>
<accession>A0A225DP93</accession>
<dbReference type="Gene3D" id="3.30.700.10">
    <property type="entry name" value="Glycoprotein, Type 4 Pilin"/>
    <property type="match status" value="1"/>
</dbReference>
<keyword evidence="3" id="KW-1185">Reference proteome</keyword>
<evidence type="ECO:0000259" key="1">
    <source>
        <dbReference type="Pfam" id="PF07596"/>
    </source>
</evidence>
<dbReference type="InterPro" id="IPR027558">
    <property type="entry name" value="Pre_pil_HX9DG_C"/>
</dbReference>
<evidence type="ECO:0000313" key="3">
    <source>
        <dbReference type="Proteomes" id="UP000214646"/>
    </source>
</evidence>
<dbReference type="Proteomes" id="UP000214646">
    <property type="component" value="Unassembled WGS sequence"/>
</dbReference>
<feature type="domain" description="DUF1559" evidence="1">
    <location>
        <begin position="18"/>
        <end position="275"/>
    </location>
</feature>
<organism evidence="2 3">
    <name type="scientific">Fimbriiglobus ruber</name>
    <dbReference type="NCBI Taxonomy" id="1908690"/>
    <lineage>
        <taxon>Bacteria</taxon>
        <taxon>Pseudomonadati</taxon>
        <taxon>Planctomycetota</taxon>
        <taxon>Planctomycetia</taxon>
        <taxon>Gemmatales</taxon>
        <taxon>Gemmataceae</taxon>
        <taxon>Fimbriiglobus</taxon>
    </lineage>
</organism>